<protein>
    <recommendedName>
        <fullName evidence="2">Methyltransferase type 11 domain-containing protein</fullName>
    </recommendedName>
</protein>
<dbReference type="EMBL" id="CADCSY010000114">
    <property type="protein sequence ID" value="CAA9256368.1"/>
    <property type="molecule type" value="Genomic_DNA"/>
</dbReference>
<reference evidence="1" key="1">
    <citation type="submission" date="2020-02" db="EMBL/GenBank/DDBJ databases">
        <authorList>
            <person name="Meier V. D."/>
        </authorList>
    </citation>
    <scope>NUCLEOTIDE SEQUENCE</scope>
    <source>
        <strain evidence="1">AVDCRST_MAG20</strain>
    </source>
</reference>
<sequence length="357" mass="36403">MTDVDDGVVPLGPIDLRQVLVEIDEEVARRRASGALPPGLEQELDATFARFAPAATVGGDAASVLAAAERSAFVDVDVPTASTLPGGPVLKKALRKGMAWYLRYLAQQTSAFNAAAVRALRSIDDRVAALEQTSPAASPHLRDALEALEPASSADDLVSVALVACRGATGRVLVADAGDGAEVRALSGAGLDAYGLDPRRTAANRALADGLDVRVGEAATHLAGVAPAVLGGVVLRGVVDRLPVAGALALAEAAARALAPGSALVVRSTSPTAWARRLDPVAADLSPGRPLSPETWVHALGGLGLTVEGVHDGPPAEELRDIAEELPGAGAVNANNALLRRALFGPVSYTVVARRTA</sequence>
<accession>A0A6J4IQM8</accession>
<evidence type="ECO:0000313" key="1">
    <source>
        <dbReference type="EMBL" id="CAA9256368.1"/>
    </source>
</evidence>
<gene>
    <name evidence="1" type="ORF">AVDCRST_MAG20-2452</name>
</gene>
<dbReference type="InterPro" id="IPR029063">
    <property type="entry name" value="SAM-dependent_MTases_sf"/>
</dbReference>
<dbReference type="Gene3D" id="3.40.50.150">
    <property type="entry name" value="Vaccinia Virus protein VP39"/>
    <property type="match status" value="1"/>
</dbReference>
<organism evidence="1">
    <name type="scientific">uncultured Acidimicrobiales bacterium</name>
    <dbReference type="NCBI Taxonomy" id="310071"/>
    <lineage>
        <taxon>Bacteria</taxon>
        <taxon>Bacillati</taxon>
        <taxon>Actinomycetota</taxon>
        <taxon>Acidimicrobiia</taxon>
        <taxon>Acidimicrobiales</taxon>
        <taxon>environmental samples</taxon>
    </lineage>
</organism>
<name>A0A6J4IQM8_9ACTN</name>
<proteinExistence type="predicted"/>
<dbReference type="AlphaFoldDB" id="A0A6J4IQM8"/>
<dbReference type="SUPFAM" id="SSF53335">
    <property type="entry name" value="S-adenosyl-L-methionine-dependent methyltransferases"/>
    <property type="match status" value="1"/>
</dbReference>
<evidence type="ECO:0008006" key="2">
    <source>
        <dbReference type="Google" id="ProtNLM"/>
    </source>
</evidence>